<dbReference type="SMART" id="SM00382">
    <property type="entry name" value="AAA"/>
    <property type="match status" value="1"/>
</dbReference>
<gene>
    <name evidence="9" type="ORF">BKA19_3252</name>
</gene>
<keyword evidence="10" id="KW-1185">Reference proteome</keyword>
<evidence type="ECO:0000256" key="4">
    <source>
        <dbReference type="ARBA" id="ARBA00022475"/>
    </source>
</evidence>
<protein>
    <submittedName>
        <fullName evidence="9">ABC-type dipeptide/oligopeptide/nickel transport system ATPase component</fullName>
    </submittedName>
</protein>
<keyword evidence="6" id="KW-0067">ATP-binding</keyword>
<dbReference type="InterPro" id="IPR003439">
    <property type="entry name" value="ABC_transporter-like_ATP-bd"/>
</dbReference>
<dbReference type="CDD" id="cd03257">
    <property type="entry name" value="ABC_NikE_OppD_transporters"/>
    <property type="match status" value="1"/>
</dbReference>
<dbReference type="InterPro" id="IPR050388">
    <property type="entry name" value="ABC_Ni/Peptide_Import"/>
</dbReference>
<evidence type="ECO:0000313" key="10">
    <source>
        <dbReference type="Proteomes" id="UP000292507"/>
    </source>
</evidence>
<dbReference type="EMBL" id="SHKV01000001">
    <property type="protein sequence ID" value="RZU33520.1"/>
    <property type="molecule type" value="Genomic_DNA"/>
</dbReference>
<dbReference type="SUPFAM" id="SSF52540">
    <property type="entry name" value="P-loop containing nucleoside triphosphate hydrolases"/>
    <property type="match status" value="1"/>
</dbReference>
<evidence type="ECO:0000256" key="5">
    <source>
        <dbReference type="ARBA" id="ARBA00022741"/>
    </source>
</evidence>
<evidence type="ECO:0000256" key="2">
    <source>
        <dbReference type="ARBA" id="ARBA00005417"/>
    </source>
</evidence>
<evidence type="ECO:0000259" key="8">
    <source>
        <dbReference type="PROSITE" id="PS50893"/>
    </source>
</evidence>
<evidence type="ECO:0000256" key="6">
    <source>
        <dbReference type="ARBA" id="ARBA00022840"/>
    </source>
</evidence>
<dbReference type="AlphaFoldDB" id="A0A4Q7Y942"/>
<dbReference type="PROSITE" id="PS50893">
    <property type="entry name" value="ABC_TRANSPORTER_2"/>
    <property type="match status" value="1"/>
</dbReference>
<dbReference type="PANTHER" id="PTHR43297:SF2">
    <property type="entry name" value="DIPEPTIDE TRANSPORT ATP-BINDING PROTEIN DPPD"/>
    <property type="match status" value="1"/>
</dbReference>
<feature type="domain" description="ABC transporter" evidence="8">
    <location>
        <begin position="15"/>
        <end position="259"/>
    </location>
</feature>
<keyword evidence="4" id="KW-1003">Cell membrane</keyword>
<dbReference type="GO" id="GO:0005886">
    <property type="term" value="C:plasma membrane"/>
    <property type="evidence" value="ECO:0007669"/>
    <property type="project" value="UniProtKB-SubCell"/>
</dbReference>
<comment type="caution">
    <text evidence="9">The sequence shown here is derived from an EMBL/GenBank/DDBJ whole genome shotgun (WGS) entry which is preliminary data.</text>
</comment>
<evidence type="ECO:0000256" key="1">
    <source>
        <dbReference type="ARBA" id="ARBA00004202"/>
    </source>
</evidence>
<keyword evidence="3" id="KW-0813">Transport</keyword>
<name>A0A4Q7Y942_9ACTN</name>
<dbReference type="GO" id="GO:0016887">
    <property type="term" value="F:ATP hydrolysis activity"/>
    <property type="evidence" value="ECO:0007669"/>
    <property type="project" value="InterPro"/>
</dbReference>
<proteinExistence type="inferred from homology"/>
<evidence type="ECO:0000313" key="9">
    <source>
        <dbReference type="EMBL" id="RZU33520.1"/>
    </source>
</evidence>
<sequence>MLLDPLAAPIGHRLLEVRDLSVSASGRPLVQGISFGLCPGERVAVVGESGSGKTLTVSALLGLAPSGVQVTGSAVFDGTEVVGTPESRLHRLRGRGMALVAQDPGTSLSPLSRVGRQVAEPLRAQGLSRRAARARALELLAEVRLPDPAELARRHPARLSGGQRQRVAIAMALGAGPRLLVADEPTSALDVTVQAGVLDVLSRSTVERRTALLLVTHDLAVATQICDRVLVLRAGRLLADGRPAEVFTAAAEPYVRALVEAARATSLVAA</sequence>
<reference evidence="9 10" key="1">
    <citation type="submission" date="2019-02" db="EMBL/GenBank/DDBJ databases">
        <title>Sequencing the genomes of 1000 actinobacteria strains.</title>
        <authorList>
            <person name="Klenk H.-P."/>
        </authorList>
    </citation>
    <scope>NUCLEOTIDE SEQUENCE [LARGE SCALE GENOMIC DNA]</scope>
    <source>
        <strain evidence="9 10">DSM 44509</strain>
    </source>
</reference>
<dbReference type="PROSITE" id="PS00211">
    <property type="entry name" value="ABC_TRANSPORTER_1"/>
    <property type="match status" value="1"/>
</dbReference>
<dbReference type="PANTHER" id="PTHR43297">
    <property type="entry name" value="OLIGOPEPTIDE TRANSPORT ATP-BINDING PROTEIN APPD"/>
    <property type="match status" value="1"/>
</dbReference>
<comment type="similarity">
    <text evidence="2">Belongs to the ABC transporter superfamily.</text>
</comment>
<evidence type="ECO:0000256" key="3">
    <source>
        <dbReference type="ARBA" id="ARBA00022448"/>
    </source>
</evidence>
<dbReference type="InterPro" id="IPR017871">
    <property type="entry name" value="ABC_transporter-like_CS"/>
</dbReference>
<evidence type="ECO:0000256" key="7">
    <source>
        <dbReference type="ARBA" id="ARBA00023136"/>
    </source>
</evidence>
<dbReference type="GO" id="GO:0005524">
    <property type="term" value="F:ATP binding"/>
    <property type="evidence" value="ECO:0007669"/>
    <property type="project" value="UniProtKB-KW"/>
</dbReference>
<comment type="subcellular location">
    <subcellularLocation>
        <location evidence="1">Cell membrane</location>
        <topology evidence="1">Peripheral membrane protein</topology>
    </subcellularLocation>
</comment>
<dbReference type="Pfam" id="PF00005">
    <property type="entry name" value="ABC_tran"/>
    <property type="match status" value="1"/>
</dbReference>
<dbReference type="InterPro" id="IPR003593">
    <property type="entry name" value="AAA+_ATPase"/>
</dbReference>
<dbReference type="InterPro" id="IPR027417">
    <property type="entry name" value="P-loop_NTPase"/>
</dbReference>
<keyword evidence="5" id="KW-0547">Nucleotide-binding</keyword>
<dbReference type="Proteomes" id="UP000292507">
    <property type="component" value="Unassembled WGS sequence"/>
</dbReference>
<dbReference type="Gene3D" id="3.40.50.300">
    <property type="entry name" value="P-loop containing nucleotide triphosphate hydrolases"/>
    <property type="match status" value="1"/>
</dbReference>
<organism evidence="9 10">
    <name type="scientific">Blastococcus saxobsidens</name>
    <dbReference type="NCBI Taxonomy" id="138336"/>
    <lineage>
        <taxon>Bacteria</taxon>
        <taxon>Bacillati</taxon>
        <taxon>Actinomycetota</taxon>
        <taxon>Actinomycetes</taxon>
        <taxon>Geodermatophilales</taxon>
        <taxon>Geodermatophilaceae</taxon>
        <taxon>Blastococcus</taxon>
    </lineage>
</organism>
<keyword evidence="7" id="KW-0472">Membrane</keyword>
<accession>A0A4Q7Y942</accession>